<dbReference type="InterPro" id="IPR007110">
    <property type="entry name" value="Ig-like_dom"/>
</dbReference>
<sequence>MAMVGVWAWVAWCGALALASPGVSSLRSSSLPTTSTRFLHRDFLLVGLARRKSRGSGLGTGITITSGSSSSPVEPIRPLLDLTSGTTGEPQVTPPLPIFDEAAPRNVSELTGNAAYLHCIVHNLGNRSVSWMRQRDLRIMTVGRYTYTTDQRFEVIHSPGSKDWILKIKYAQVRDSGNYECQVSTKPVKSYAVRLTVFAAPQAAIIGSPDMHVDMGSTINLTCVISHTPEPPDYIKWTHNGQPLQYDSPRGGITVVTERGNTTSGYLLIQDAKESDTGNYTCAPSNTAASTLRVHVLNGETPAAMQHNGTALPPSQHPALCALLLLLLLLLTGSTLTHGAVKDGDT</sequence>
<dbReference type="Gene3D" id="2.60.40.10">
    <property type="entry name" value="Immunoglobulins"/>
    <property type="match status" value="2"/>
</dbReference>
<dbReference type="EMBL" id="JARAKH010000031">
    <property type="protein sequence ID" value="KAK8385920.1"/>
    <property type="molecule type" value="Genomic_DNA"/>
</dbReference>
<dbReference type="InterPro" id="IPR036179">
    <property type="entry name" value="Ig-like_dom_sf"/>
</dbReference>
<dbReference type="Pfam" id="PF07686">
    <property type="entry name" value="V-set"/>
    <property type="match status" value="1"/>
</dbReference>
<dbReference type="InterPro" id="IPR003598">
    <property type="entry name" value="Ig_sub2"/>
</dbReference>
<feature type="domain" description="Ig-like" evidence="3">
    <location>
        <begin position="90"/>
        <end position="196"/>
    </location>
</feature>
<evidence type="ECO:0000313" key="4">
    <source>
        <dbReference type="EMBL" id="KAK8385920.1"/>
    </source>
</evidence>
<keyword evidence="1" id="KW-0812">Transmembrane</keyword>
<keyword evidence="2" id="KW-0732">Signal</keyword>
<dbReference type="InterPro" id="IPR013106">
    <property type="entry name" value="Ig_V-set"/>
</dbReference>
<dbReference type="Proteomes" id="UP001487740">
    <property type="component" value="Unassembled WGS sequence"/>
</dbReference>
<feature type="chain" id="PRO_5043699062" description="Ig-like domain-containing protein" evidence="2">
    <location>
        <begin position="20"/>
        <end position="346"/>
    </location>
</feature>
<feature type="transmembrane region" description="Helical" evidence="1">
    <location>
        <begin position="322"/>
        <end position="341"/>
    </location>
</feature>
<keyword evidence="1" id="KW-1133">Transmembrane helix</keyword>
<dbReference type="InterPro" id="IPR003599">
    <property type="entry name" value="Ig_sub"/>
</dbReference>
<proteinExistence type="predicted"/>
<dbReference type="AlphaFoldDB" id="A0AAW0TGL9"/>
<accession>A0AAW0TGL9</accession>
<feature type="domain" description="Ig-like" evidence="3">
    <location>
        <begin position="201"/>
        <end position="293"/>
    </location>
</feature>
<dbReference type="FunFam" id="2.60.40.10:FF:000533">
    <property type="entry name" value="Uncharacterized protein, isoform A"/>
    <property type="match status" value="1"/>
</dbReference>
<dbReference type="PANTHER" id="PTHR23279">
    <property type="entry name" value="DEFECTIVE PROBOSCIS EXTENSION RESPONSE DPR -RELATED"/>
    <property type="match status" value="1"/>
</dbReference>
<evidence type="ECO:0000259" key="3">
    <source>
        <dbReference type="PROSITE" id="PS50835"/>
    </source>
</evidence>
<comment type="caution">
    <text evidence="4">The sequence shown here is derived from an EMBL/GenBank/DDBJ whole genome shotgun (WGS) entry which is preliminary data.</text>
</comment>
<dbReference type="InterPro" id="IPR037448">
    <property type="entry name" value="Zig-8"/>
</dbReference>
<dbReference type="SMART" id="SM00406">
    <property type="entry name" value="IGv"/>
    <property type="match status" value="2"/>
</dbReference>
<protein>
    <recommendedName>
        <fullName evidence="3">Ig-like domain-containing protein</fullName>
    </recommendedName>
</protein>
<gene>
    <name evidence="4" type="ORF">O3P69_010581</name>
</gene>
<dbReference type="SMART" id="SM00408">
    <property type="entry name" value="IGc2"/>
    <property type="match status" value="2"/>
</dbReference>
<dbReference type="PANTHER" id="PTHR23279:SF36">
    <property type="entry name" value="DEFECTIVE PROBOSCIS EXTENSION RESPONSE 9, ISOFORM A"/>
    <property type="match status" value="1"/>
</dbReference>
<dbReference type="SMART" id="SM00409">
    <property type="entry name" value="IG"/>
    <property type="match status" value="2"/>
</dbReference>
<evidence type="ECO:0000256" key="1">
    <source>
        <dbReference type="SAM" id="Phobius"/>
    </source>
</evidence>
<dbReference type="FunFam" id="2.60.40.10:FF:000129">
    <property type="entry name" value="CLUMA_CG018772, isoform A"/>
    <property type="match status" value="1"/>
</dbReference>
<dbReference type="CDD" id="cd00099">
    <property type="entry name" value="IgV"/>
    <property type="match status" value="1"/>
</dbReference>
<keyword evidence="5" id="KW-1185">Reference proteome</keyword>
<dbReference type="SUPFAM" id="SSF48726">
    <property type="entry name" value="Immunoglobulin"/>
    <property type="match status" value="2"/>
</dbReference>
<reference evidence="4 5" key="1">
    <citation type="submission" date="2023-03" db="EMBL/GenBank/DDBJ databases">
        <title>High-quality genome of Scylla paramamosain provides insights in environmental adaptation.</title>
        <authorList>
            <person name="Zhang L."/>
        </authorList>
    </citation>
    <scope>NUCLEOTIDE SEQUENCE [LARGE SCALE GENOMIC DNA]</scope>
    <source>
        <strain evidence="4">LZ_2023a</strain>
        <tissue evidence="4">Muscle</tissue>
    </source>
</reference>
<dbReference type="PROSITE" id="PS50835">
    <property type="entry name" value="IG_LIKE"/>
    <property type="match status" value="2"/>
</dbReference>
<keyword evidence="1" id="KW-0472">Membrane</keyword>
<name>A0AAW0TGL9_SCYPA</name>
<dbReference type="GO" id="GO:0050808">
    <property type="term" value="P:synapse organization"/>
    <property type="evidence" value="ECO:0007669"/>
    <property type="project" value="TreeGrafter"/>
</dbReference>
<evidence type="ECO:0000313" key="5">
    <source>
        <dbReference type="Proteomes" id="UP001487740"/>
    </source>
</evidence>
<evidence type="ECO:0000256" key="2">
    <source>
        <dbReference type="SAM" id="SignalP"/>
    </source>
</evidence>
<dbReference type="GO" id="GO:0032589">
    <property type="term" value="C:neuron projection membrane"/>
    <property type="evidence" value="ECO:0007669"/>
    <property type="project" value="TreeGrafter"/>
</dbReference>
<dbReference type="Pfam" id="PF13927">
    <property type="entry name" value="Ig_3"/>
    <property type="match status" value="1"/>
</dbReference>
<feature type="signal peptide" evidence="2">
    <location>
        <begin position="1"/>
        <end position="19"/>
    </location>
</feature>
<organism evidence="4 5">
    <name type="scientific">Scylla paramamosain</name>
    <name type="common">Mud crab</name>
    <dbReference type="NCBI Taxonomy" id="85552"/>
    <lineage>
        <taxon>Eukaryota</taxon>
        <taxon>Metazoa</taxon>
        <taxon>Ecdysozoa</taxon>
        <taxon>Arthropoda</taxon>
        <taxon>Crustacea</taxon>
        <taxon>Multicrustacea</taxon>
        <taxon>Malacostraca</taxon>
        <taxon>Eumalacostraca</taxon>
        <taxon>Eucarida</taxon>
        <taxon>Decapoda</taxon>
        <taxon>Pleocyemata</taxon>
        <taxon>Brachyura</taxon>
        <taxon>Eubrachyura</taxon>
        <taxon>Portunoidea</taxon>
        <taxon>Portunidae</taxon>
        <taxon>Portuninae</taxon>
        <taxon>Scylla</taxon>
    </lineage>
</organism>
<dbReference type="InterPro" id="IPR013783">
    <property type="entry name" value="Ig-like_fold"/>
</dbReference>